<comment type="caution">
    <text evidence="2">The sequence shown here is derived from an EMBL/GenBank/DDBJ whole genome shotgun (WGS) entry which is preliminary data.</text>
</comment>
<sequence>MSAFVDSAPPLLNASRFRAAHEVDWTRLERLLTRIEKRSVRVLSDDDLLALPLLYRSTLSSLSIARETSLDRALIAYLEQLCARAYFQLYGVSDSAWRDLGHFFTRGWPGAVASLWRETLVMAFLTIAGTVAAYMLVRADPSWYGGIVPQGLASGRDPGASAEALRATLYHSREDGLGVFASFLFGHNAQIAIFAFALGFAFVVPTALLIFYNGLMLGAMIAVFAGKGLGLNFLAWLAIHGTTELFAVIIAGAAGMRIGTAIAFPGRQARMEAVVAAGRTAAVATAGVVLMLAVAAILEGVGRQVVTSDGTRAVIGAAMLAAWLVYYYGIGRRHAQRSPD</sequence>
<dbReference type="EMBL" id="QAOG01000001">
    <property type="protein sequence ID" value="PTQ62270.1"/>
    <property type="molecule type" value="Genomic_DNA"/>
</dbReference>
<protein>
    <submittedName>
        <fullName evidence="2">Putative membrane protein SpoIIM required for sporulation</fullName>
    </submittedName>
</protein>
<accession>A0A2T5GSG5</accession>
<feature type="transmembrane region" description="Helical" evidence="1">
    <location>
        <begin position="310"/>
        <end position="329"/>
    </location>
</feature>
<keyword evidence="1" id="KW-1133">Transmembrane helix</keyword>
<keyword evidence="1" id="KW-0472">Membrane</keyword>
<dbReference type="PANTHER" id="PTHR35337">
    <property type="entry name" value="SLR1478 PROTEIN"/>
    <property type="match status" value="1"/>
</dbReference>
<keyword evidence="3" id="KW-1185">Reference proteome</keyword>
<evidence type="ECO:0000256" key="1">
    <source>
        <dbReference type="SAM" id="Phobius"/>
    </source>
</evidence>
<feature type="transmembrane region" description="Helical" evidence="1">
    <location>
        <begin position="119"/>
        <end position="137"/>
    </location>
</feature>
<feature type="transmembrane region" description="Helical" evidence="1">
    <location>
        <begin position="245"/>
        <end position="264"/>
    </location>
</feature>
<dbReference type="Proteomes" id="UP000244189">
    <property type="component" value="Unassembled WGS sequence"/>
</dbReference>
<feature type="transmembrane region" description="Helical" evidence="1">
    <location>
        <begin position="191"/>
        <end position="212"/>
    </location>
</feature>
<name>A0A2T5GSG5_9SPHN</name>
<dbReference type="InterPro" id="IPR002798">
    <property type="entry name" value="SpoIIM-like"/>
</dbReference>
<reference evidence="2 3" key="1">
    <citation type="submission" date="2018-04" db="EMBL/GenBank/DDBJ databases">
        <title>Genomic Encyclopedia of Type Strains, Phase III (KMG-III): the genomes of soil and plant-associated and newly described type strains.</title>
        <authorList>
            <person name="Whitman W."/>
        </authorList>
    </citation>
    <scope>NUCLEOTIDE SEQUENCE [LARGE SCALE GENOMIC DNA]</scope>
    <source>
        <strain evidence="2 3">MA101b</strain>
    </source>
</reference>
<dbReference type="RefSeq" id="WP_107956600.1">
    <property type="nucleotide sequence ID" value="NZ_JASPFP010000001.1"/>
</dbReference>
<gene>
    <name evidence="2" type="ORF">C8J26_0549</name>
</gene>
<keyword evidence="1" id="KW-0812">Transmembrane</keyword>
<evidence type="ECO:0000313" key="3">
    <source>
        <dbReference type="Proteomes" id="UP000244189"/>
    </source>
</evidence>
<feature type="transmembrane region" description="Helical" evidence="1">
    <location>
        <begin position="276"/>
        <end position="298"/>
    </location>
</feature>
<dbReference type="PANTHER" id="PTHR35337:SF1">
    <property type="entry name" value="SLR1478 PROTEIN"/>
    <property type="match status" value="1"/>
</dbReference>
<evidence type="ECO:0000313" key="2">
    <source>
        <dbReference type="EMBL" id="PTQ62270.1"/>
    </source>
</evidence>
<feature type="transmembrane region" description="Helical" evidence="1">
    <location>
        <begin position="219"/>
        <end position="239"/>
    </location>
</feature>
<organism evidence="2 3">
    <name type="scientific">Sphingomonas aurantiaca</name>
    <dbReference type="NCBI Taxonomy" id="185949"/>
    <lineage>
        <taxon>Bacteria</taxon>
        <taxon>Pseudomonadati</taxon>
        <taxon>Pseudomonadota</taxon>
        <taxon>Alphaproteobacteria</taxon>
        <taxon>Sphingomonadales</taxon>
        <taxon>Sphingomonadaceae</taxon>
        <taxon>Sphingomonas</taxon>
    </lineage>
</organism>
<dbReference type="Pfam" id="PF01944">
    <property type="entry name" value="SpoIIM"/>
    <property type="match status" value="1"/>
</dbReference>
<dbReference type="AlphaFoldDB" id="A0A2T5GSG5"/>
<proteinExistence type="predicted"/>